<dbReference type="SUPFAM" id="SSF53790">
    <property type="entry name" value="Tetrapyrrole methylase"/>
    <property type="match status" value="1"/>
</dbReference>
<keyword evidence="3" id="KW-0169">Cobalamin biosynthesis</keyword>
<keyword evidence="4 16" id="KW-0489">Methyltransferase</keyword>
<evidence type="ECO:0000256" key="3">
    <source>
        <dbReference type="ARBA" id="ARBA00022573"/>
    </source>
</evidence>
<keyword evidence="11" id="KW-0511">Multifunctional enzyme</keyword>
<dbReference type="GO" id="GO:0004851">
    <property type="term" value="F:uroporphyrin-III C-methyltransferase activity"/>
    <property type="evidence" value="ECO:0007669"/>
    <property type="project" value="InterPro"/>
</dbReference>
<dbReference type="GO" id="GO:0032259">
    <property type="term" value="P:methylation"/>
    <property type="evidence" value="ECO:0007669"/>
    <property type="project" value="UniProtKB-KW"/>
</dbReference>
<dbReference type="InterPro" id="IPR012409">
    <property type="entry name" value="Sirohaem_synth"/>
</dbReference>
<dbReference type="InterPro" id="IPR019478">
    <property type="entry name" value="Sirohaem_synthase_dimer_dom"/>
</dbReference>
<evidence type="ECO:0000256" key="14">
    <source>
        <dbReference type="ARBA" id="ARBA00060548"/>
    </source>
</evidence>
<dbReference type="InterPro" id="IPR036291">
    <property type="entry name" value="NAD(P)-bd_dom_sf"/>
</dbReference>
<dbReference type="InterPro" id="IPR050161">
    <property type="entry name" value="Siro_Cobalamin_biosynth"/>
</dbReference>
<dbReference type="InterPro" id="IPR037115">
    <property type="entry name" value="Sirohaem_synt_dimer_dom_sf"/>
</dbReference>
<dbReference type="Pfam" id="PF14824">
    <property type="entry name" value="Sirohm_synth_M"/>
    <property type="match status" value="1"/>
</dbReference>
<keyword evidence="8" id="KW-0520">NAD</keyword>
<dbReference type="NCBIfam" id="NF007922">
    <property type="entry name" value="PRK10637.1"/>
    <property type="match status" value="1"/>
</dbReference>
<dbReference type="FunFam" id="3.30.950.10:FF:000001">
    <property type="entry name" value="Siroheme synthase"/>
    <property type="match status" value="1"/>
</dbReference>
<dbReference type="EMBL" id="NTKD01000018">
    <property type="protein sequence ID" value="PDH39861.1"/>
    <property type="molecule type" value="Genomic_DNA"/>
</dbReference>
<keyword evidence="9" id="KW-0456">Lyase</keyword>
<dbReference type="Gene3D" id="1.10.8.210">
    <property type="entry name" value="Sirohaem synthase, dimerisation domain"/>
    <property type="match status" value="1"/>
</dbReference>
<dbReference type="NCBIfam" id="NF004790">
    <property type="entry name" value="PRK06136.1"/>
    <property type="match status" value="1"/>
</dbReference>
<dbReference type="Pfam" id="PF00590">
    <property type="entry name" value="TP_methylase"/>
    <property type="match status" value="1"/>
</dbReference>
<proteinExistence type="inferred from homology"/>
<dbReference type="SUPFAM" id="SSF51735">
    <property type="entry name" value="NAD(P)-binding Rossmann-fold domains"/>
    <property type="match status" value="1"/>
</dbReference>
<feature type="active site" description="Proton acceptor" evidence="15">
    <location>
        <position position="244"/>
    </location>
</feature>
<dbReference type="PROSITE" id="PS00840">
    <property type="entry name" value="SUMT_2"/>
    <property type="match status" value="1"/>
</dbReference>
<dbReference type="InterPro" id="IPR000878">
    <property type="entry name" value="4pyrrol_Mease"/>
</dbReference>
<dbReference type="Gene3D" id="3.30.160.110">
    <property type="entry name" value="Siroheme synthase, domain 2"/>
    <property type="match status" value="1"/>
</dbReference>
<dbReference type="InterPro" id="IPR035996">
    <property type="entry name" value="4pyrrol_Methylase_sf"/>
</dbReference>
<evidence type="ECO:0000256" key="8">
    <source>
        <dbReference type="ARBA" id="ARBA00023027"/>
    </source>
</evidence>
<dbReference type="PANTHER" id="PTHR45790:SF1">
    <property type="entry name" value="SIROHEME SYNTHASE"/>
    <property type="match status" value="1"/>
</dbReference>
<dbReference type="Gene3D" id="3.30.950.10">
    <property type="entry name" value="Methyltransferase, Cobalt-precorrin-4 Transmethylase, Domain 2"/>
    <property type="match status" value="1"/>
</dbReference>
<evidence type="ECO:0000256" key="1">
    <source>
        <dbReference type="ARBA" id="ARBA00005010"/>
    </source>
</evidence>
<dbReference type="GO" id="GO:0043115">
    <property type="term" value="F:precorrin-2 dehydrogenase activity"/>
    <property type="evidence" value="ECO:0007669"/>
    <property type="project" value="UniProtKB-EC"/>
</dbReference>
<evidence type="ECO:0000313" key="20">
    <source>
        <dbReference type="EMBL" id="PDH39861.1"/>
    </source>
</evidence>
<keyword evidence="7" id="KW-0560">Oxidoreductase</keyword>
<protein>
    <submittedName>
        <fullName evidence="20">Uroporphyrinogen-III C-methyltransferase</fullName>
    </submittedName>
</protein>
<dbReference type="UniPathway" id="UPA00262">
    <property type="reaction ID" value="UER00211"/>
</dbReference>
<dbReference type="InterPro" id="IPR014776">
    <property type="entry name" value="4pyrrole_Mease_sub2"/>
</dbReference>
<dbReference type="InterPro" id="IPR003043">
    <property type="entry name" value="Uropor_MeTrfase_CS"/>
</dbReference>
<sequence>MDYLPLHFDLRDQHCLLVGGGQVALRKANLLISAGARLTVIAPQIDPAFLDKLSVGMHTIVCREFMTEDVKGQSLVVSATSDRVVNQHVSETCHEQGIPVNVVDNPDLCSVIFPAIIDRSPVVVSVSTGGQSPVLTSDLRRRIEALIPEGVVRLARYLGGRRQRLKTAFPDIDQRRRQTVWFLGSAGATAAMAGRDAQADQVLMEDAQPSLGEVYIVGAGPGDPDLLTLKALDLMQRCDVVLHDALIDRRVLDRVRRDADIIYVGKQAGAPSTAQDQINHQLVTLARAGKRVLRLKGGDPFVFGRGGEEMEALIESSIPFEIVPGITAASGCAAYAGIPLTHREYAQSVRFVTGHPKDGVVSLPWEEMVNDNQTLVFYMGLGGLENICEQMMAHGRDPDTPIALIANGTTEHQRVLIGSLTDIVDQVRHTEVGRPTLTIIGQVVSLAK</sequence>
<evidence type="ECO:0000256" key="9">
    <source>
        <dbReference type="ARBA" id="ARBA00023239"/>
    </source>
</evidence>
<accession>A0A2A5WTW5</accession>
<comment type="pathway">
    <text evidence="1">Porphyrin-containing compound metabolism; siroheme biosynthesis; sirohydrochlorin from precorrin-2: step 1/1.</text>
</comment>
<name>A0A2A5WTW5_9GAMM</name>
<dbReference type="InterPro" id="IPR014777">
    <property type="entry name" value="4pyrrole_Mease_sub1"/>
</dbReference>
<evidence type="ECO:0000256" key="6">
    <source>
        <dbReference type="ARBA" id="ARBA00022691"/>
    </source>
</evidence>
<dbReference type="FunFam" id="3.40.1010.10:FF:000001">
    <property type="entry name" value="Siroheme synthase"/>
    <property type="match status" value="1"/>
</dbReference>
<feature type="domain" description="Sirohaem synthase dimerisation" evidence="18">
    <location>
        <begin position="153"/>
        <end position="203"/>
    </location>
</feature>
<comment type="pathway">
    <text evidence="14">Cofactor biosynthesis; adenosylcobalamin biosynthesis; precorrin-2 from uroporphyrinogen III: step 1/1.</text>
</comment>
<reference evidence="20 21" key="1">
    <citation type="submission" date="2017-08" db="EMBL/GenBank/DDBJ databases">
        <title>Fine stratification of microbial communities through a metagenomic profile of the photic zone.</title>
        <authorList>
            <person name="Haro-Moreno J.M."/>
            <person name="Lopez-Perez M."/>
            <person name="De La Torre J."/>
            <person name="Picazo A."/>
            <person name="Camacho A."/>
            <person name="Rodriguez-Valera F."/>
        </authorList>
    </citation>
    <scope>NUCLEOTIDE SEQUENCE [LARGE SCALE GENOMIC DNA]</scope>
    <source>
        <strain evidence="20">MED-G24</strain>
    </source>
</reference>
<keyword evidence="6" id="KW-0949">S-adenosyl-L-methionine</keyword>
<evidence type="ECO:0000259" key="17">
    <source>
        <dbReference type="Pfam" id="PF00590"/>
    </source>
</evidence>
<feature type="domain" description="Tetrapyrrole methylase" evidence="17">
    <location>
        <begin position="214"/>
        <end position="423"/>
    </location>
</feature>
<dbReference type="GO" id="GO:0019354">
    <property type="term" value="P:siroheme biosynthetic process"/>
    <property type="evidence" value="ECO:0007669"/>
    <property type="project" value="UniProtKB-UniPathway"/>
</dbReference>
<dbReference type="NCBIfam" id="TIGR01469">
    <property type="entry name" value="cobA_cysG_Cterm"/>
    <property type="match status" value="1"/>
</dbReference>
<dbReference type="GO" id="GO:0051287">
    <property type="term" value="F:NAD binding"/>
    <property type="evidence" value="ECO:0007669"/>
    <property type="project" value="InterPro"/>
</dbReference>
<dbReference type="PANTHER" id="PTHR45790">
    <property type="entry name" value="SIROHEME SYNTHASE-RELATED"/>
    <property type="match status" value="1"/>
</dbReference>
<dbReference type="InterPro" id="IPR028281">
    <property type="entry name" value="Sirohaem_synthase_central"/>
</dbReference>
<comment type="catalytic activity">
    <reaction evidence="13">
        <text>precorrin-2 + NAD(+) = sirohydrochlorin + NADH + 2 H(+)</text>
        <dbReference type="Rhea" id="RHEA:15613"/>
        <dbReference type="ChEBI" id="CHEBI:15378"/>
        <dbReference type="ChEBI" id="CHEBI:57540"/>
        <dbReference type="ChEBI" id="CHEBI:57945"/>
        <dbReference type="ChEBI" id="CHEBI:58351"/>
        <dbReference type="ChEBI" id="CHEBI:58827"/>
        <dbReference type="EC" id="1.3.1.76"/>
    </reaction>
</comment>
<evidence type="ECO:0000259" key="19">
    <source>
        <dbReference type="Pfam" id="PF14824"/>
    </source>
</evidence>
<feature type="domain" description="Siroheme synthase central" evidence="19">
    <location>
        <begin position="124"/>
        <end position="145"/>
    </location>
</feature>
<keyword evidence="5 16" id="KW-0808">Transferase</keyword>
<dbReference type="SUPFAM" id="SSF75615">
    <property type="entry name" value="Siroheme synthase middle domains-like"/>
    <property type="match status" value="1"/>
</dbReference>
<dbReference type="Pfam" id="PF10414">
    <property type="entry name" value="CysG_dimeriser"/>
    <property type="match status" value="1"/>
</dbReference>
<dbReference type="Pfam" id="PF13241">
    <property type="entry name" value="NAD_binding_7"/>
    <property type="match status" value="1"/>
</dbReference>
<comment type="pathway">
    <text evidence="12">Porphyrin-containing compound metabolism; siroheme biosynthesis; precorrin-2 from uroporphyrinogen III: step 1/1.</text>
</comment>
<dbReference type="InterPro" id="IPR006367">
    <property type="entry name" value="Sirohaem_synthase_N"/>
</dbReference>
<comment type="similarity">
    <text evidence="2 16">Belongs to the precorrin methyltransferase family.</text>
</comment>
<dbReference type="Gene3D" id="3.40.1010.10">
    <property type="entry name" value="Cobalt-precorrin-4 Transmethylase, Domain 1"/>
    <property type="match status" value="1"/>
</dbReference>
<dbReference type="GO" id="GO:0009236">
    <property type="term" value="P:cobalamin biosynthetic process"/>
    <property type="evidence" value="ECO:0007669"/>
    <property type="project" value="UniProtKB-KW"/>
</dbReference>
<evidence type="ECO:0000256" key="5">
    <source>
        <dbReference type="ARBA" id="ARBA00022679"/>
    </source>
</evidence>
<dbReference type="GO" id="GO:0051266">
    <property type="term" value="F:sirohydrochlorin ferrochelatase activity"/>
    <property type="evidence" value="ECO:0007669"/>
    <property type="project" value="InterPro"/>
</dbReference>
<evidence type="ECO:0000259" key="18">
    <source>
        <dbReference type="Pfam" id="PF10414"/>
    </source>
</evidence>
<comment type="caution">
    <text evidence="20">The sequence shown here is derived from an EMBL/GenBank/DDBJ whole genome shotgun (WGS) entry which is preliminary data.</text>
</comment>
<gene>
    <name evidence="20" type="primary">cobA</name>
    <name evidence="20" type="ORF">CNE99_04800</name>
</gene>
<keyword evidence="10" id="KW-0627">Porphyrin biosynthesis</keyword>
<dbReference type="Proteomes" id="UP000219327">
    <property type="component" value="Unassembled WGS sequence"/>
</dbReference>
<dbReference type="AlphaFoldDB" id="A0A2A5WTW5"/>
<evidence type="ECO:0000256" key="15">
    <source>
        <dbReference type="PIRSR" id="PIRSR036426-1"/>
    </source>
</evidence>
<dbReference type="CDD" id="cd11642">
    <property type="entry name" value="SUMT"/>
    <property type="match status" value="1"/>
</dbReference>
<feature type="active site" description="Proton donor" evidence="15">
    <location>
        <position position="266"/>
    </location>
</feature>
<evidence type="ECO:0000256" key="16">
    <source>
        <dbReference type="RuleBase" id="RU003960"/>
    </source>
</evidence>
<dbReference type="PROSITE" id="PS00839">
    <property type="entry name" value="SUMT_1"/>
    <property type="match status" value="1"/>
</dbReference>
<evidence type="ECO:0000256" key="2">
    <source>
        <dbReference type="ARBA" id="ARBA00005879"/>
    </source>
</evidence>
<evidence type="ECO:0000313" key="21">
    <source>
        <dbReference type="Proteomes" id="UP000219327"/>
    </source>
</evidence>
<dbReference type="InterPro" id="IPR006366">
    <property type="entry name" value="CobA/CysG_C"/>
</dbReference>
<evidence type="ECO:0000256" key="11">
    <source>
        <dbReference type="ARBA" id="ARBA00023268"/>
    </source>
</evidence>
<evidence type="ECO:0000256" key="4">
    <source>
        <dbReference type="ARBA" id="ARBA00022603"/>
    </source>
</evidence>
<dbReference type="Gene3D" id="3.40.50.720">
    <property type="entry name" value="NAD(P)-binding Rossmann-like Domain"/>
    <property type="match status" value="1"/>
</dbReference>
<dbReference type="PIRSF" id="PIRSF036426">
    <property type="entry name" value="Sirohaem_synth"/>
    <property type="match status" value="1"/>
</dbReference>
<evidence type="ECO:0000256" key="12">
    <source>
        <dbReference type="ARBA" id="ARBA00025705"/>
    </source>
</evidence>
<evidence type="ECO:0000256" key="13">
    <source>
        <dbReference type="ARBA" id="ARBA00047561"/>
    </source>
</evidence>
<evidence type="ECO:0000256" key="10">
    <source>
        <dbReference type="ARBA" id="ARBA00023244"/>
    </source>
</evidence>
<organism evidence="20 21">
    <name type="scientific">OM182 bacterium MED-G24</name>
    <dbReference type="NCBI Taxonomy" id="1986255"/>
    <lineage>
        <taxon>Bacteria</taxon>
        <taxon>Pseudomonadati</taxon>
        <taxon>Pseudomonadota</taxon>
        <taxon>Gammaproteobacteria</taxon>
        <taxon>OMG group</taxon>
        <taxon>OM182 clade</taxon>
    </lineage>
</organism>
<evidence type="ECO:0000256" key="7">
    <source>
        <dbReference type="ARBA" id="ARBA00023002"/>
    </source>
</evidence>
<dbReference type="NCBIfam" id="TIGR01470">
    <property type="entry name" value="cysG_Nterm"/>
    <property type="match status" value="1"/>
</dbReference>